<keyword evidence="3" id="KW-1185">Reference proteome</keyword>
<comment type="caution">
    <text evidence="2">The sequence shown here is derived from an EMBL/GenBank/DDBJ whole genome shotgun (WGS) entry which is preliminary data.</text>
</comment>
<feature type="region of interest" description="Disordered" evidence="1">
    <location>
        <begin position="1"/>
        <end position="40"/>
    </location>
</feature>
<feature type="compositionally biased region" description="Basic and acidic residues" evidence="1">
    <location>
        <begin position="10"/>
        <end position="22"/>
    </location>
</feature>
<dbReference type="Proteomes" id="UP001189429">
    <property type="component" value="Unassembled WGS sequence"/>
</dbReference>
<accession>A0ABN9RH78</accession>
<gene>
    <name evidence="2" type="ORF">PCOR1329_LOCUS19079</name>
</gene>
<sequence length="238" mass="25932">MSRWVSAVEAVEKSVKPEEQLTKKAKGGGKSGGTQDTKLPLQLEARMREREASDDHFKGPTGHPVFWAIKEATTKYEKLVKEAGAGHEFGSPHLHAAGAMIATVASASTEGKNEEIQCIFAAVKRLEEFRETGSPSDLEDWCVTCRSSELQSKQGVQPTSRLSFNFEGHWPVAKNLTEEQQIAAQKGKHHPQELDTGGNFTLVRVNRLIGLCLRASGLQKMPGKAPIGGLAYGIRGKQ</sequence>
<proteinExistence type="predicted"/>
<reference evidence="2" key="1">
    <citation type="submission" date="2023-10" db="EMBL/GenBank/DDBJ databases">
        <authorList>
            <person name="Chen Y."/>
            <person name="Shah S."/>
            <person name="Dougan E. K."/>
            <person name="Thang M."/>
            <person name="Chan C."/>
        </authorList>
    </citation>
    <scope>NUCLEOTIDE SEQUENCE [LARGE SCALE GENOMIC DNA]</scope>
</reference>
<organism evidence="2 3">
    <name type="scientific">Prorocentrum cordatum</name>
    <dbReference type="NCBI Taxonomy" id="2364126"/>
    <lineage>
        <taxon>Eukaryota</taxon>
        <taxon>Sar</taxon>
        <taxon>Alveolata</taxon>
        <taxon>Dinophyceae</taxon>
        <taxon>Prorocentrales</taxon>
        <taxon>Prorocentraceae</taxon>
        <taxon>Prorocentrum</taxon>
    </lineage>
</organism>
<dbReference type="EMBL" id="CAUYUJ010006057">
    <property type="protein sequence ID" value="CAK0815969.1"/>
    <property type="molecule type" value="Genomic_DNA"/>
</dbReference>
<evidence type="ECO:0000313" key="2">
    <source>
        <dbReference type="EMBL" id="CAK0815969.1"/>
    </source>
</evidence>
<evidence type="ECO:0000313" key="3">
    <source>
        <dbReference type="Proteomes" id="UP001189429"/>
    </source>
</evidence>
<protein>
    <submittedName>
        <fullName evidence="2">Uncharacterized protein</fullName>
    </submittedName>
</protein>
<name>A0ABN9RH78_9DINO</name>
<evidence type="ECO:0000256" key="1">
    <source>
        <dbReference type="SAM" id="MobiDB-lite"/>
    </source>
</evidence>